<keyword evidence="2" id="KW-1185">Reference proteome</keyword>
<reference evidence="1 2" key="1">
    <citation type="submission" date="2023-08" db="EMBL/GenBank/DDBJ databases">
        <title>Whole-Genome Sequencing and Taxonomic description of Escherichia ruysiae strains Isolated from a healthy canine fecal sample.</title>
        <authorList>
            <person name="Liang S."/>
            <person name="Mlaga K.D."/>
            <person name="Jospin G."/>
            <person name="Uttarwar R."/>
            <person name="Marfori Z."/>
            <person name="Alvarado N."/>
            <person name="Scarsella E."/>
            <person name="Ganz H."/>
            <person name="Dione N."/>
        </authorList>
    </citation>
    <scope>NUCLEOTIDE SEQUENCE [LARGE SCALE GENOMIC DNA]</scope>
    <source>
        <strain evidence="1 2">AB136</strain>
    </source>
</reference>
<comment type="caution">
    <text evidence="1">The sequence shown here is derived from an EMBL/GenBank/DDBJ whole genome shotgun (WGS) entry which is preliminary data.</text>
</comment>
<dbReference type="Proteomes" id="UP001256818">
    <property type="component" value="Unassembled WGS sequence"/>
</dbReference>
<protein>
    <recommendedName>
        <fullName evidence="3">Peptide ABC transporter ATP-binding protein</fullName>
    </recommendedName>
</protein>
<evidence type="ECO:0000313" key="1">
    <source>
        <dbReference type="EMBL" id="MDR4879167.1"/>
    </source>
</evidence>
<evidence type="ECO:0008006" key="3">
    <source>
        <dbReference type="Google" id="ProtNLM"/>
    </source>
</evidence>
<evidence type="ECO:0000313" key="2">
    <source>
        <dbReference type="Proteomes" id="UP001256818"/>
    </source>
</evidence>
<sequence>MAESVKQICLMAHIITGKRVPEHLNLTKINTELKMVDKKSPTRLAGQKE</sequence>
<organism evidence="1 2">
    <name type="scientific">Escherichia ruysiae</name>
    <dbReference type="NCBI Taxonomy" id="2608867"/>
    <lineage>
        <taxon>Bacteria</taxon>
        <taxon>Pseudomonadati</taxon>
        <taxon>Pseudomonadota</taxon>
        <taxon>Gammaproteobacteria</taxon>
        <taxon>Enterobacterales</taxon>
        <taxon>Enterobacteriaceae</taxon>
        <taxon>Escherichia</taxon>
    </lineage>
</organism>
<name>A0ABU1DTE1_9ESCH</name>
<accession>A0ABU1DTE1</accession>
<proteinExistence type="predicted"/>
<dbReference type="GeneID" id="86861800"/>
<dbReference type="RefSeq" id="WP_024165178.1">
    <property type="nucleotide sequence ID" value="NZ_CABVLQ010000001.1"/>
</dbReference>
<dbReference type="EMBL" id="JAVIWS010000001">
    <property type="protein sequence ID" value="MDR4879167.1"/>
    <property type="molecule type" value="Genomic_DNA"/>
</dbReference>
<gene>
    <name evidence="1" type="ORF">RGV86_12450</name>
</gene>